<comment type="caution">
    <text evidence="1">The sequence shown here is derived from an EMBL/GenBank/DDBJ whole genome shotgun (WGS) entry which is preliminary data.</text>
</comment>
<dbReference type="Proteomes" id="UP000275408">
    <property type="component" value="Unassembled WGS sequence"/>
</dbReference>
<evidence type="ECO:0000313" key="1">
    <source>
        <dbReference type="EMBL" id="RMX54728.1"/>
    </source>
</evidence>
<reference evidence="1 2" key="1">
    <citation type="journal article" date="2018" name="Sci. Rep.">
        <title>Comparative analysis of the Pocillopora damicornis genome highlights role of immune system in coral evolution.</title>
        <authorList>
            <person name="Cunning R."/>
            <person name="Bay R.A."/>
            <person name="Gillette P."/>
            <person name="Baker A.C."/>
            <person name="Traylor-Knowles N."/>
        </authorList>
    </citation>
    <scope>NUCLEOTIDE SEQUENCE [LARGE SCALE GENOMIC DNA]</scope>
    <source>
        <strain evidence="1">RSMAS</strain>
        <tissue evidence="1">Whole animal</tissue>
    </source>
</reference>
<protein>
    <submittedName>
        <fullName evidence="1">Uncharacterized protein</fullName>
    </submittedName>
</protein>
<sequence>RRNEVVSTVQPYNGEPRCIKRRRFSPAVFRSRLELKIPVSECSVCCVCVLFSLAKSMLRMESALSLGIVIFHREVIGQFHCKLFLSSENAKAEAIVAIVELVKPNGKR</sequence>
<name>A0A3M6UMZ2_POCDA</name>
<keyword evidence="2" id="KW-1185">Reference proteome</keyword>
<proteinExistence type="predicted"/>
<organism evidence="1 2">
    <name type="scientific">Pocillopora damicornis</name>
    <name type="common">Cauliflower coral</name>
    <name type="synonym">Millepora damicornis</name>
    <dbReference type="NCBI Taxonomy" id="46731"/>
    <lineage>
        <taxon>Eukaryota</taxon>
        <taxon>Metazoa</taxon>
        <taxon>Cnidaria</taxon>
        <taxon>Anthozoa</taxon>
        <taxon>Hexacorallia</taxon>
        <taxon>Scleractinia</taxon>
        <taxon>Astrocoeniina</taxon>
        <taxon>Pocilloporidae</taxon>
        <taxon>Pocillopora</taxon>
    </lineage>
</organism>
<accession>A0A3M6UMZ2</accession>
<feature type="non-terminal residue" evidence="1">
    <location>
        <position position="108"/>
    </location>
</feature>
<evidence type="ECO:0000313" key="2">
    <source>
        <dbReference type="Proteomes" id="UP000275408"/>
    </source>
</evidence>
<gene>
    <name evidence="1" type="ORF">pdam_00011519</name>
</gene>
<dbReference type="AlphaFoldDB" id="A0A3M6UMZ2"/>
<dbReference type="EMBL" id="RCHS01001212">
    <property type="protein sequence ID" value="RMX54728.1"/>
    <property type="molecule type" value="Genomic_DNA"/>
</dbReference>
<feature type="non-terminal residue" evidence="1">
    <location>
        <position position="1"/>
    </location>
</feature>